<evidence type="ECO:0000313" key="2">
    <source>
        <dbReference type="Proteomes" id="UP000255543"/>
    </source>
</evidence>
<gene>
    <name evidence="1" type="ORF">NCTC8179_02974</name>
</gene>
<sequence length="174" mass="19797">MDGFRSDMNIKKLVKLMKKNINSLSNEQKGAMAYEIEKRALLATFHSNVEEYHKLFNNVVSKGSTDKYAVESLIPQLFFLNLSGDGYGGRLIRCLFWFLLQNTLKTNLHRSRTKLFLENLYSTAAVLSEPGLYSEVEITNANKLLTSLAKLHAKNPLSSTLTQIWKEKIAHQTV</sequence>
<dbReference type="EMBL" id="UGEB01000001">
    <property type="protein sequence ID" value="STK82991.1"/>
    <property type="molecule type" value="Genomic_DNA"/>
</dbReference>
<dbReference type="Proteomes" id="UP000255543">
    <property type="component" value="Unassembled WGS sequence"/>
</dbReference>
<name>A0A376ZWF3_ECOLX</name>
<dbReference type="AlphaFoldDB" id="A0A376ZWF3"/>
<evidence type="ECO:0000313" key="1">
    <source>
        <dbReference type="EMBL" id="STK82991.1"/>
    </source>
</evidence>
<reference evidence="1 2" key="1">
    <citation type="submission" date="2018-06" db="EMBL/GenBank/DDBJ databases">
        <authorList>
            <consortium name="Pathogen Informatics"/>
            <person name="Doyle S."/>
        </authorList>
    </citation>
    <scope>NUCLEOTIDE SEQUENCE [LARGE SCALE GENOMIC DNA]</scope>
    <source>
        <strain evidence="1 2">NCTC8179</strain>
    </source>
</reference>
<organism evidence="1 2">
    <name type="scientific">Escherichia coli</name>
    <dbReference type="NCBI Taxonomy" id="562"/>
    <lineage>
        <taxon>Bacteria</taxon>
        <taxon>Pseudomonadati</taxon>
        <taxon>Pseudomonadota</taxon>
        <taxon>Gammaproteobacteria</taxon>
        <taxon>Enterobacterales</taxon>
        <taxon>Enterobacteriaceae</taxon>
        <taxon>Escherichia</taxon>
    </lineage>
</organism>
<protein>
    <submittedName>
        <fullName evidence="1">Efa1/LifA-like protein</fullName>
    </submittedName>
</protein>
<proteinExistence type="predicted"/>
<accession>A0A376ZWF3</accession>